<comment type="similarity">
    <text evidence="3">Belongs to the NDK family.</text>
</comment>
<organism evidence="7 8">
    <name type="scientific">Trypanosoma equiperdum</name>
    <dbReference type="NCBI Taxonomy" id="5694"/>
    <lineage>
        <taxon>Eukaryota</taxon>
        <taxon>Discoba</taxon>
        <taxon>Euglenozoa</taxon>
        <taxon>Kinetoplastea</taxon>
        <taxon>Metakinetoplastina</taxon>
        <taxon>Trypanosomatida</taxon>
        <taxon>Trypanosomatidae</taxon>
        <taxon>Trypanosoma</taxon>
    </lineage>
</organism>
<keyword evidence="7" id="KW-0808">Transferase</keyword>
<dbReference type="Pfam" id="PF00334">
    <property type="entry name" value="NDK"/>
    <property type="match status" value="1"/>
</dbReference>
<dbReference type="Gene3D" id="3.30.70.141">
    <property type="entry name" value="Nucleoside diphosphate kinase-like domain"/>
    <property type="match status" value="1"/>
</dbReference>
<dbReference type="GeneID" id="92374893"/>
<dbReference type="PANTHER" id="PTHR43109">
    <property type="entry name" value="NUCLEOSIDE DIPHOSPHATE KINASE 7"/>
    <property type="match status" value="1"/>
</dbReference>
<dbReference type="InterPro" id="IPR034907">
    <property type="entry name" value="NDK-like_dom"/>
</dbReference>
<dbReference type="GO" id="GO:0016301">
    <property type="term" value="F:kinase activity"/>
    <property type="evidence" value="ECO:0007669"/>
    <property type="project" value="UniProtKB-KW"/>
</dbReference>
<evidence type="ECO:0000313" key="7">
    <source>
        <dbReference type="EMBL" id="SCU69387.1"/>
    </source>
</evidence>
<evidence type="ECO:0000259" key="6">
    <source>
        <dbReference type="SMART" id="SM00562"/>
    </source>
</evidence>
<feature type="coiled-coil region" evidence="4">
    <location>
        <begin position="406"/>
        <end position="433"/>
    </location>
</feature>
<dbReference type="SMART" id="SM00562">
    <property type="entry name" value="NDK"/>
    <property type="match status" value="1"/>
</dbReference>
<keyword evidence="8" id="KW-1185">Reference proteome</keyword>
<keyword evidence="4" id="KW-0175">Coiled coil</keyword>
<comment type="caution">
    <text evidence="3">Lacks conserved residue(s) required for the propagation of feature annotation.</text>
</comment>
<dbReference type="RefSeq" id="XP_067080371.1">
    <property type="nucleotide sequence ID" value="XM_067224270.1"/>
</dbReference>
<comment type="subcellular location">
    <subcellularLocation>
        <location evidence="1">Cytoplasm</location>
    </subcellularLocation>
</comment>
<evidence type="ECO:0000256" key="5">
    <source>
        <dbReference type="SAM" id="MobiDB-lite"/>
    </source>
</evidence>
<evidence type="ECO:0000256" key="1">
    <source>
        <dbReference type="ARBA" id="ARBA00004496"/>
    </source>
</evidence>
<keyword evidence="7" id="KW-0418">Kinase</keyword>
<evidence type="ECO:0000256" key="4">
    <source>
        <dbReference type="SAM" id="Coils"/>
    </source>
</evidence>
<reference evidence="7" key="1">
    <citation type="submission" date="2016-09" db="EMBL/GenBank/DDBJ databases">
        <authorList>
            <person name="Hebert L."/>
            <person name="Moumen B."/>
        </authorList>
    </citation>
    <scope>NUCLEOTIDE SEQUENCE [LARGE SCALE GENOMIC DNA]</scope>
    <source>
        <strain evidence="7">OVI</strain>
    </source>
</reference>
<evidence type="ECO:0000256" key="3">
    <source>
        <dbReference type="PROSITE-ProRule" id="PRU00706"/>
    </source>
</evidence>
<name>A0A1G4IAY1_TRYEQ</name>
<sequence>MFKKTRKAQATQVAEHTFLLCKPDAEQYHRNILQIVADEGFRVIAKSFIITPKQAEMIVKMFPSVRRSRYAEHRVDKVFPDRKAGNISQNQSSSDKQLESTPLRAMDNAERGSSGNSNDGESDSKQGSSQPERSQVIIAEIMQLTKLRCEGGDAVNAGLTKTADDGETSEGSVNGCDKKSLFPPAESIDVQQGCDNAETRYSSAAVLRNRMLENLPYQELLQKHTQHLAFGGTCLAVELVGENAVERLLALVGPENPVDACCNSPNSIRARFGHDLVRNAVHAASNLVEAGECIAAIFGFAPHHATAEVGDQGVSSESPGCTGLSGYMDHGEIAGVVTVRPHCELVFPGLRAPTRGPTTLEATVTVKNANMQAHISYYTGETPLGSKRKGVKGRPGSVTANRELNARDWQQKAKELEHQLAQQQRELAANAKLLRARELDLLLREHELESAVQAIFPPLQSQQGQLQQEHGEGERELLQSDATAAVPLPSVGEGHTGERYLLPFASGRDCGTGADLSFRHSGYISNSVLSRVAPKFATPQPMYDIPPTIEVDDVSLLLSHPVRLRALFMALERSTPCGKVMWEDMEGLYNRSPAVHLLWFEDHRAHFRNYLVKNTLEPLSFHTFVSVIMFLFKQ</sequence>
<keyword evidence="2" id="KW-0963">Cytoplasm</keyword>
<feature type="region of interest" description="Disordered" evidence="5">
    <location>
        <begin position="81"/>
        <end position="133"/>
    </location>
</feature>
<dbReference type="PANTHER" id="PTHR43109:SF1">
    <property type="entry name" value="NUCLEOSIDE DIPHOSPHATE KINASE-LIKE DOMAIN-CONTAINING PROTEIN"/>
    <property type="match status" value="1"/>
</dbReference>
<dbReference type="SUPFAM" id="SSF54919">
    <property type="entry name" value="Nucleoside diphosphate kinase, NDK"/>
    <property type="match status" value="1"/>
</dbReference>
<accession>A0A1G4IAY1</accession>
<dbReference type="GO" id="GO:0005879">
    <property type="term" value="C:axonemal microtubule"/>
    <property type="evidence" value="ECO:0007669"/>
    <property type="project" value="TreeGrafter"/>
</dbReference>
<dbReference type="PROSITE" id="PS51374">
    <property type="entry name" value="NDPK_LIKE"/>
    <property type="match status" value="1"/>
</dbReference>
<protein>
    <submittedName>
        <fullName evidence="7">Nucleoside diphosphate kinase, putative</fullName>
    </submittedName>
</protein>
<feature type="domain" description="Nucleoside diphosphate kinase-like" evidence="6">
    <location>
        <begin position="14"/>
        <end position="305"/>
    </location>
</feature>
<dbReference type="EMBL" id="CZPT02001198">
    <property type="protein sequence ID" value="SCU69387.1"/>
    <property type="molecule type" value="Genomic_DNA"/>
</dbReference>
<comment type="caution">
    <text evidence="7">The sequence shown here is derived from an EMBL/GenBank/DDBJ whole genome shotgun (WGS) entry which is preliminary data.</text>
</comment>
<dbReference type="InterPro" id="IPR036850">
    <property type="entry name" value="NDK-like_dom_sf"/>
</dbReference>
<dbReference type="Proteomes" id="UP000195570">
    <property type="component" value="Unassembled WGS sequence"/>
</dbReference>
<feature type="compositionally biased region" description="Polar residues" evidence="5">
    <location>
        <begin position="86"/>
        <end position="95"/>
    </location>
</feature>
<gene>
    <name evidence="7" type="ORF">TEOVI_000095300</name>
</gene>
<evidence type="ECO:0000313" key="8">
    <source>
        <dbReference type="Proteomes" id="UP000195570"/>
    </source>
</evidence>
<dbReference type="VEuPathDB" id="TriTrypDB:TEOVI_000095300"/>
<evidence type="ECO:0000256" key="2">
    <source>
        <dbReference type="ARBA" id="ARBA00022490"/>
    </source>
</evidence>
<dbReference type="AlphaFoldDB" id="A0A1G4IAY1"/>
<proteinExistence type="inferred from homology"/>